<dbReference type="GeneID" id="70245235"/>
<evidence type="ECO:0000256" key="2">
    <source>
        <dbReference type="ARBA" id="ARBA00022553"/>
    </source>
</evidence>
<comment type="subcellular location">
    <subcellularLocation>
        <location evidence="1">Nucleus</location>
    </subcellularLocation>
</comment>
<comment type="caution">
    <text evidence="7">The sequence shown here is derived from an EMBL/GenBank/DDBJ whole genome shotgun (WGS) entry which is preliminary data.</text>
</comment>
<feature type="compositionally biased region" description="Low complexity" evidence="6">
    <location>
        <begin position="73"/>
        <end position="85"/>
    </location>
</feature>
<evidence type="ECO:0000256" key="1">
    <source>
        <dbReference type="ARBA" id="ARBA00004123"/>
    </source>
</evidence>
<dbReference type="Proteomes" id="UP001201262">
    <property type="component" value="Unassembled WGS sequence"/>
</dbReference>
<dbReference type="GO" id="GO:0043124">
    <property type="term" value="P:negative regulation of canonical NF-kappaB signal transduction"/>
    <property type="evidence" value="ECO:0007669"/>
    <property type="project" value="InterPro"/>
</dbReference>
<evidence type="ECO:0000256" key="4">
    <source>
        <dbReference type="ARBA" id="ARBA00023043"/>
    </source>
</evidence>
<dbReference type="PANTHER" id="PTHR15263">
    <property type="entry name" value="I-KAPPA-B-LIKE PROTEIN IKBL"/>
    <property type="match status" value="1"/>
</dbReference>
<evidence type="ECO:0000313" key="8">
    <source>
        <dbReference type="Proteomes" id="UP001201262"/>
    </source>
</evidence>
<keyword evidence="3" id="KW-0677">Repeat</keyword>
<dbReference type="AlphaFoldDB" id="A0AAD4L4C6"/>
<keyword evidence="5" id="KW-0539">Nucleus</keyword>
<feature type="compositionally biased region" description="Basic and acidic residues" evidence="6">
    <location>
        <begin position="160"/>
        <end position="174"/>
    </location>
</feature>
<accession>A0AAD4L4C6</accession>
<evidence type="ECO:0000256" key="6">
    <source>
        <dbReference type="SAM" id="MobiDB-lite"/>
    </source>
</evidence>
<feature type="compositionally biased region" description="Basic residues" evidence="6">
    <location>
        <begin position="26"/>
        <end position="38"/>
    </location>
</feature>
<feature type="region of interest" description="Disordered" evidence="6">
    <location>
        <begin position="160"/>
        <end position="192"/>
    </location>
</feature>
<evidence type="ECO:0000313" key="7">
    <source>
        <dbReference type="EMBL" id="KAH8705727.1"/>
    </source>
</evidence>
<dbReference type="RefSeq" id="XP_046078348.1">
    <property type="nucleotide sequence ID" value="XM_046214948.1"/>
</dbReference>
<keyword evidence="8" id="KW-1185">Reference proteome</keyword>
<protein>
    <recommendedName>
        <fullName evidence="9">NF-kappa-B inhibitor-like protein 1</fullName>
    </recommendedName>
</protein>
<evidence type="ECO:0000256" key="3">
    <source>
        <dbReference type="ARBA" id="ARBA00022737"/>
    </source>
</evidence>
<proteinExistence type="predicted"/>
<feature type="compositionally biased region" description="Basic residues" evidence="6">
    <location>
        <begin position="49"/>
        <end position="70"/>
    </location>
</feature>
<reference evidence="7" key="1">
    <citation type="submission" date="2021-12" db="EMBL/GenBank/DDBJ databases">
        <title>Convergent genome expansion in fungi linked to evolution of root-endophyte symbiosis.</title>
        <authorList>
            <consortium name="DOE Joint Genome Institute"/>
            <person name="Ke Y.-H."/>
            <person name="Bonito G."/>
            <person name="Liao H.-L."/>
            <person name="Looney B."/>
            <person name="Rojas-Flechas A."/>
            <person name="Nash J."/>
            <person name="Hameed K."/>
            <person name="Schadt C."/>
            <person name="Martin F."/>
            <person name="Crous P.W."/>
            <person name="Miettinen O."/>
            <person name="Magnuson J.K."/>
            <person name="Labbe J."/>
            <person name="Jacobson D."/>
            <person name="Doktycz M.J."/>
            <person name="Veneault-Fourrey C."/>
            <person name="Kuo A."/>
            <person name="Mondo S."/>
            <person name="Calhoun S."/>
            <person name="Riley R."/>
            <person name="Ohm R."/>
            <person name="LaButti K."/>
            <person name="Andreopoulos B."/>
            <person name="Pangilinan J."/>
            <person name="Nolan M."/>
            <person name="Tritt A."/>
            <person name="Clum A."/>
            <person name="Lipzen A."/>
            <person name="Daum C."/>
            <person name="Barry K."/>
            <person name="Grigoriev I.V."/>
            <person name="Vilgalys R."/>
        </authorList>
    </citation>
    <scope>NUCLEOTIDE SEQUENCE</scope>
    <source>
        <strain evidence="7">PMI_201</strain>
    </source>
</reference>
<gene>
    <name evidence="7" type="ORF">BGW36DRAFT_368072</name>
</gene>
<organism evidence="7 8">
    <name type="scientific">Talaromyces proteolyticus</name>
    <dbReference type="NCBI Taxonomy" id="1131652"/>
    <lineage>
        <taxon>Eukaryota</taxon>
        <taxon>Fungi</taxon>
        <taxon>Dikarya</taxon>
        <taxon>Ascomycota</taxon>
        <taxon>Pezizomycotina</taxon>
        <taxon>Eurotiomycetes</taxon>
        <taxon>Eurotiomycetidae</taxon>
        <taxon>Eurotiales</taxon>
        <taxon>Trichocomaceae</taxon>
        <taxon>Talaromyces</taxon>
        <taxon>Talaromyces sect. Bacilispori</taxon>
    </lineage>
</organism>
<name>A0AAD4L4C6_9EURO</name>
<evidence type="ECO:0008006" key="9">
    <source>
        <dbReference type="Google" id="ProtNLM"/>
    </source>
</evidence>
<dbReference type="PANTHER" id="PTHR15263:SF1">
    <property type="entry name" value="NF-KAPPA-B INHIBITOR-LIKE PROTEIN 1"/>
    <property type="match status" value="1"/>
</dbReference>
<sequence length="333" mass="39163">MEATSPSPTPVPSEKHQTGDNPKPSRSSKFRFKSSKRYSSRDTDDSTNHRHRHRDRHHRSHHYHHRHRRNHASEQPKPSSPSPSSNHHRSISPETAFRESLFDAMADDEGALYWESVYGQPIHTYSVPSVPGPNGELEQMSEEEYATYVRRRMWEKSHEGMMEERERQRKEREKERHRHHAAETAQQRQGFEKAMEESLRRGERRRRVKVWKGVWERYMRSWEELNNAAASAAGKEEGGEGVRRHIHWPVESGKQRDVRRDAVREFVLNAPFAADGKGDILSVIKSERVRWHPDKMMQRYGGLRLGEDKAVVKSVTEVFQILDDLWTEERGRQ</sequence>
<dbReference type="InterPro" id="IPR038753">
    <property type="entry name" value="NFKBIL1"/>
</dbReference>
<dbReference type="EMBL" id="JAJTJA010000001">
    <property type="protein sequence ID" value="KAH8705727.1"/>
    <property type="molecule type" value="Genomic_DNA"/>
</dbReference>
<keyword evidence="4" id="KW-0040">ANK repeat</keyword>
<dbReference type="GO" id="GO:0005634">
    <property type="term" value="C:nucleus"/>
    <property type="evidence" value="ECO:0007669"/>
    <property type="project" value="UniProtKB-SubCell"/>
</dbReference>
<keyword evidence="2" id="KW-0597">Phosphoprotein</keyword>
<feature type="compositionally biased region" description="Basic and acidic residues" evidence="6">
    <location>
        <begin position="39"/>
        <end position="48"/>
    </location>
</feature>
<evidence type="ECO:0000256" key="5">
    <source>
        <dbReference type="ARBA" id="ARBA00023242"/>
    </source>
</evidence>
<feature type="region of interest" description="Disordered" evidence="6">
    <location>
        <begin position="1"/>
        <end position="92"/>
    </location>
</feature>